<dbReference type="PROSITE" id="PS00519">
    <property type="entry name" value="HTH_ASNC_1"/>
    <property type="match status" value="1"/>
</dbReference>
<protein>
    <submittedName>
        <fullName evidence="5">Lrp/AsnC family transcriptional regulator</fullName>
    </submittedName>
</protein>
<proteinExistence type="predicted"/>
<dbReference type="InterPro" id="IPR019885">
    <property type="entry name" value="Tscrpt_reg_HTH_AsnC-type_CS"/>
</dbReference>
<keyword evidence="1" id="KW-0805">Transcription regulation</keyword>
<dbReference type="SUPFAM" id="SSF46785">
    <property type="entry name" value="Winged helix' DNA-binding domain"/>
    <property type="match status" value="1"/>
</dbReference>
<dbReference type="Gene3D" id="3.30.70.920">
    <property type="match status" value="1"/>
</dbReference>
<accession>A0ABP9DBD4</accession>
<evidence type="ECO:0000313" key="5">
    <source>
        <dbReference type="EMBL" id="GAA4836666.1"/>
    </source>
</evidence>
<keyword evidence="3" id="KW-0804">Transcription</keyword>
<dbReference type="InterPro" id="IPR011991">
    <property type="entry name" value="ArsR-like_HTH"/>
</dbReference>
<dbReference type="InterPro" id="IPR011008">
    <property type="entry name" value="Dimeric_a/b-barrel"/>
</dbReference>
<dbReference type="InterPro" id="IPR019887">
    <property type="entry name" value="Tscrpt_reg_AsnC/Lrp_C"/>
</dbReference>
<dbReference type="PANTHER" id="PTHR30154">
    <property type="entry name" value="LEUCINE-RESPONSIVE REGULATORY PROTEIN"/>
    <property type="match status" value="1"/>
</dbReference>
<dbReference type="Proteomes" id="UP001500298">
    <property type="component" value="Unassembled WGS sequence"/>
</dbReference>
<name>A0ABP9DBD4_9BACT</name>
<comment type="caution">
    <text evidence="5">The sequence shown here is derived from an EMBL/GenBank/DDBJ whole genome shotgun (WGS) entry which is preliminary data.</text>
</comment>
<gene>
    <name evidence="5" type="ORF">GCM10023331_22350</name>
</gene>
<dbReference type="CDD" id="cd00090">
    <property type="entry name" value="HTH_ARSR"/>
    <property type="match status" value="1"/>
</dbReference>
<dbReference type="EMBL" id="BAABJX010000033">
    <property type="protein sequence ID" value="GAA4836666.1"/>
    <property type="molecule type" value="Genomic_DNA"/>
</dbReference>
<dbReference type="PROSITE" id="PS50956">
    <property type="entry name" value="HTH_ASNC_2"/>
    <property type="match status" value="1"/>
</dbReference>
<keyword evidence="6" id="KW-1185">Reference proteome</keyword>
<evidence type="ECO:0000256" key="1">
    <source>
        <dbReference type="ARBA" id="ARBA00023015"/>
    </source>
</evidence>
<dbReference type="SMART" id="SM00344">
    <property type="entry name" value="HTH_ASNC"/>
    <property type="match status" value="1"/>
</dbReference>
<evidence type="ECO:0000256" key="3">
    <source>
        <dbReference type="ARBA" id="ARBA00023163"/>
    </source>
</evidence>
<dbReference type="PANTHER" id="PTHR30154:SF34">
    <property type="entry name" value="TRANSCRIPTIONAL REGULATOR AZLB"/>
    <property type="match status" value="1"/>
</dbReference>
<reference evidence="6" key="1">
    <citation type="journal article" date="2019" name="Int. J. Syst. Evol. Microbiol.">
        <title>The Global Catalogue of Microorganisms (GCM) 10K type strain sequencing project: providing services to taxonomists for standard genome sequencing and annotation.</title>
        <authorList>
            <consortium name="The Broad Institute Genomics Platform"/>
            <consortium name="The Broad Institute Genome Sequencing Center for Infectious Disease"/>
            <person name="Wu L."/>
            <person name="Ma J."/>
        </authorList>
    </citation>
    <scope>NUCLEOTIDE SEQUENCE [LARGE SCALE GENOMIC DNA]</scope>
    <source>
        <strain evidence="6">JCM 18326</strain>
    </source>
</reference>
<dbReference type="SUPFAM" id="SSF54909">
    <property type="entry name" value="Dimeric alpha+beta barrel"/>
    <property type="match status" value="1"/>
</dbReference>
<dbReference type="Pfam" id="PF01037">
    <property type="entry name" value="AsnC_trans_reg"/>
    <property type="match status" value="1"/>
</dbReference>
<dbReference type="InterPro" id="IPR019888">
    <property type="entry name" value="Tscrpt_reg_AsnC-like"/>
</dbReference>
<organism evidence="5 6">
    <name type="scientific">Algivirga pacifica</name>
    <dbReference type="NCBI Taxonomy" id="1162670"/>
    <lineage>
        <taxon>Bacteria</taxon>
        <taxon>Pseudomonadati</taxon>
        <taxon>Bacteroidota</taxon>
        <taxon>Cytophagia</taxon>
        <taxon>Cytophagales</taxon>
        <taxon>Flammeovirgaceae</taxon>
        <taxon>Algivirga</taxon>
    </lineage>
</organism>
<keyword evidence="2" id="KW-0238">DNA-binding</keyword>
<dbReference type="InterPro" id="IPR036388">
    <property type="entry name" value="WH-like_DNA-bd_sf"/>
</dbReference>
<feature type="domain" description="HTH asnC-type" evidence="4">
    <location>
        <begin position="4"/>
        <end position="65"/>
    </location>
</feature>
<dbReference type="Gene3D" id="1.10.10.10">
    <property type="entry name" value="Winged helix-like DNA-binding domain superfamily/Winged helix DNA-binding domain"/>
    <property type="match status" value="1"/>
</dbReference>
<dbReference type="PRINTS" id="PR00033">
    <property type="entry name" value="HTHASNC"/>
</dbReference>
<evidence type="ECO:0000259" key="4">
    <source>
        <dbReference type="PROSITE" id="PS50956"/>
    </source>
</evidence>
<dbReference type="InterPro" id="IPR000485">
    <property type="entry name" value="AsnC-type_HTH_dom"/>
</dbReference>
<evidence type="ECO:0000256" key="2">
    <source>
        <dbReference type="ARBA" id="ARBA00023125"/>
    </source>
</evidence>
<dbReference type="InterPro" id="IPR036390">
    <property type="entry name" value="WH_DNA-bd_sf"/>
</dbReference>
<dbReference type="Pfam" id="PF13412">
    <property type="entry name" value="HTH_24"/>
    <property type="match status" value="1"/>
</dbReference>
<evidence type="ECO:0000313" key="6">
    <source>
        <dbReference type="Proteomes" id="UP001500298"/>
    </source>
</evidence>
<sequence length="155" mass="17836">MEKLDAIDLKILEHLQANSDITTKDLARKIALSPTPVYERVRRLEKEGYISRYMALLNREKLGKHLIVFCHVNLKEHARVTGKLFEDEIVNLEEVTECYSISGDYDFMLKVVVKDMKAYQNFLMDKLGAIHCIASSHSTFVMGEVKQSYGIPLDR</sequence>
<dbReference type="RefSeq" id="WP_345371799.1">
    <property type="nucleotide sequence ID" value="NZ_BAABJX010000033.1"/>
</dbReference>